<dbReference type="AlphaFoldDB" id="A0AAW0FQC6"/>
<comment type="caution">
    <text evidence="1">The sequence shown here is derived from an EMBL/GenBank/DDBJ whole genome shotgun (WGS) entry which is preliminary data.</text>
</comment>
<gene>
    <name evidence="1" type="ORF">QCA50_013525</name>
</gene>
<accession>A0AAW0FQC6</accession>
<keyword evidence="2" id="KW-1185">Reference proteome</keyword>
<name>A0AAW0FQC6_9APHY</name>
<reference evidence="1 2" key="1">
    <citation type="submission" date="2022-09" db="EMBL/GenBank/DDBJ databases">
        <authorList>
            <person name="Palmer J.M."/>
        </authorList>
    </citation>
    <scope>NUCLEOTIDE SEQUENCE [LARGE SCALE GENOMIC DNA]</scope>
    <source>
        <strain evidence="1 2">DSM 7382</strain>
    </source>
</reference>
<evidence type="ECO:0000313" key="1">
    <source>
        <dbReference type="EMBL" id="KAK7683263.1"/>
    </source>
</evidence>
<dbReference type="EMBL" id="JASBNA010000031">
    <property type="protein sequence ID" value="KAK7683263.1"/>
    <property type="molecule type" value="Genomic_DNA"/>
</dbReference>
<proteinExistence type="predicted"/>
<evidence type="ECO:0000313" key="2">
    <source>
        <dbReference type="Proteomes" id="UP001385951"/>
    </source>
</evidence>
<dbReference type="Proteomes" id="UP001385951">
    <property type="component" value="Unassembled WGS sequence"/>
</dbReference>
<sequence>MPTSTHFQTVHEAIRALRTKLDSIQKFASQPGHPLYNDAMMRTCFQSFEDLVIDLRTKVVTNACMTINFLVNNIFSKIANPEQHADAKILVIRRFLEAQNLPNNARDVLSLWQKFSQLNESINTNGQLLENIGVNPIATMNSMQTVLTGISSIQRFYQQIEQSLRGFKDQLDQGATQVEGVEQEVKWLAAMSVDLRNI</sequence>
<protein>
    <submittedName>
        <fullName evidence="1">Uncharacterized protein</fullName>
    </submittedName>
</protein>
<organism evidence="1 2">
    <name type="scientific">Cerrena zonata</name>
    <dbReference type="NCBI Taxonomy" id="2478898"/>
    <lineage>
        <taxon>Eukaryota</taxon>
        <taxon>Fungi</taxon>
        <taxon>Dikarya</taxon>
        <taxon>Basidiomycota</taxon>
        <taxon>Agaricomycotina</taxon>
        <taxon>Agaricomycetes</taxon>
        <taxon>Polyporales</taxon>
        <taxon>Cerrenaceae</taxon>
        <taxon>Cerrena</taxon>
    </lineage>
</organism>